<dbReference type="PANTHER" id="PTHR43103:SF5">
    <property type="entry name" value="4-EPIMERASE, PUTATIVE (AFU_ORTHOLOGUE AFUA_7G00360)-RELATED"/>
    <property type="match status" value="1"/>
</dbReference>
<dbReference type="CDD" id="cd08946">
    <property type="entry name" value="SDR_e"/>
    <property type="match status" value="1"/>
</dbReference>
<evidence type="ECO:0000256" key="1">
    <source>
        <dbReference type="ARBA" id="ARBA00007637"/>
    </source>
</evidence>
<proteinExistence type="inferred from homology"/>
<evidence type="ECO:0000256" key="2">
    <source>
        <dbReference type="ARBA" id="ARBA00023002"/>
    </source>
</evidence>
<gene>
    <name evidence="5" type="ORF">GCM10025870_28390</name>
</gene>
<dbReference type="SUPFAM" id="SSF51735">
    <property type="entry name" value="NAD(P)-binding Rossmann-fold domains"/>
    <property type="match status" value="1"/>
</dbReference>
<sequence length="299" mass="31685">MDPGAGAAILVTGAAGTIGRRVIASLESIDRDVVALIGSEDADPGRGHVVRGDLLEPGTARRAVEALVARADGRPTAIIHLAAIPHPTNPPVRGFANNTAAAFNILDAAGELGVDRAVVASSMAAVGLAFGPPELRPHYLPIDEDHPTLVADSYGLSKAVTETVAESMHRRWGTAVCAVRFPFVAAGERLAKRLSEARSAPESLRAEVWSYLHTEDAAEYLVRLADADLQGFQIVNIAAPDTLSEVPTADLIGRFLPEVARGRTFVGHEVPLDLGRLERLLGARPARTWRTGHEEAMGM</sequence>
<keyword evidence="2" id="KW-0560">Oxidoreductase</keyword>
<protein>
    <submittedName>
        <fullName evidence="5">NAD-dependent epimerase</fullName>
    </submittedName>
</protein>
<accession>A0ABN6YF35</accession>
<feature type="domain" description="NAD-dependent epimerase/dehydratase" evidence="4">
    <location>
        <begin position="9"/>
        <end position="238"/>
    </location>
</feature>
<evidence type="ECO:0000259" key="4">
    <source>
        <dbReference type="Pfam" id="PF01370"/>
    </source>
</evidence>
<reference evidence="6" key="1">
    <citation type="journal article" date="2019" name="Int. J. Syst. Evol. Microbiol.">
        <title>The Global Catalogue of Microorganisms (GCM) 10K type strain sequencing project: providing services to taxonomists for standard genome sequencing and annotation.</title>
        <authorList>
            <consortium name="The Broad Institute Genomics Platform"/>
            <consortium name="The Broad Institute Genome Sequencing Center for Infectious Disease"/>
            <person name="Wu L."/>
            <person name="Ma J."/>
        </authorList>
    </citation>
    <scope>NUCLEOTIDE SEQUENCE [LARGE SCALE GENOMIC DNA]</scope>
    <source>
        <strain evidence="6">NBRC 109019</strain>
    </source>
</reference>
<keyword evidence="3" id="KW-0520">NAD</keyword>
<organism evidence="5 6">
    <name type="scientific">Agromyces marinus</name>
    <dbReference type="NCBI Taxonomy" id="1389020"/>
    <lineage>
        <taxon>Bacteria</taxon>
        <taxon>Bacillati</taxon>
        <taxon>Actinomycetota</taxon>
        <taxon>Actinomycetes</taxon>
        <taxon>Micrococcales</taxon>
        <taxon>Microbacteriaceae</taxon>
        <taxon>Agromyces</taxon>
    </lineage>
</organism>
<name>A0ABN6YF35_9MICO</name>
<evidence type="ECO:0000313" key="6">
    <source>
        <dbReference type="Proteomes" id="UP001321477"/>
    </source>
</evidence>
<comment type="similarity">
    <text evidence="1">Belongs to the NAD(P)-dependent epimerase/dehydratase family.</text>
</comment>
<dbReference type="InterPro" id="IPR036291">
    <property type="entry name" value="NAD(P)-bd_dom_sf"/>
</dbReference>
<dbReference type="InterPro" id="IPR001509">
    <property type="entry name" value="Epimerase_deHydtase"/>
</dbReference>
<keyword evidence="6" id="KW-1185">Reference proteome</keyword>
<dbReference type="Gene3D" id="3.40.50.720">
    <property type="entry name" value="NAD(P)-binding Rossmann-like Domain"/>
    <property type="match status" value="1"/>
</dbReference>
<dbReference type="Pfam" id="PF01370">
    <property type="entry name" value="Epimerase"/>
    <property type="match status" value="1"/>
</dbReference>
<evidence type="ECO:0000256" key="3">
    <source>
        <dbReference type="ARBA" id="ARBA00023027"/>
    </source>
</evidence>
<dbReference type="PANTHER" id="PTHR43103">
    <property type="entry name" value="NUCLEOSIDE-DIPHOSPHATE-SUGAR EPIMERASE"/>
    <property type="match status" value="1"/>
</dbReference>
<dbReference type="RefSeq" id="WP_234659527.1">
    <property type="nucleotide sequence ID" value="NZ_AP027734.1"/>
</dbReference>
<dbReference type="EMBL" id="AP027734">
    <property type="protein sequence ID" value="BDZ55766.1"/>
    <property type="molecule type" value="Genomic_DNA"/>
</dbReference>
<dbReference type="Proteomes" id="UP001321477">
    <property type="component" value="Chromosome"/>
</dbReference>
<evidence type="ECO:0000313" key="5">
    <source>
        <dbReference type="EMBL" id="BDZ55766.1"/>
    </source>
</evidence>